<dbReference type="InterPro" id="IPR036249">
    <property type="entry name" value="Thioredoxin-like_sf"/>
</dbReference>
<dbReference type="InterPro" id="IPR001853">
    <property type="entry name" value="DSBA-like_thioredoxin_dom"/>
</dbReference>
<accession>A0ABP0D5Q0</accession>
<organism evidence="3 4">
    <name type="scientific">Sporothrix eucalyptigena</name>
    <dbReference type="NCBI Taxonomy" id="1812306"/>
    <lineage>
        <taxon>Eukaryota</taxon>
        <taxon>Fungi</taxon>
        <taxon>Dikarya</taxon>
        <taxon>Ascomycota</taxon>
        <taxon>Pezizomycotina</taxon>
        <taxon>Sordariomycetes</taxon>
        <taxon>Sordariomycetidae</taxon>
        <taxon>Ophiostomatales</taxon>
        <taxon>Ophiostomataceae</taxon>
        <taxon>Sporothrix</taxon>
    </lineage>
</organism>
<dbReference type="PANTHER" id="PTHR42943:SF2">
    <property type="entry name" value="GLUTATHIONE S-TRANSFERASE KAPPA 1"/>
    <property type="match status" value="1"/>
</dbReference>
<proteinExistence type="inferred from homology"/>
<comment type="similarity">
    <text evidence="1">Belongs to the GST superfamily. Kappa family.</text>
</comment>
<dbReference type="EC" id="2.5.1.18" evidence="1"/>
<evidence type="ECO:0000313" key="3">
    <source>
        <dbReference type="EMBL" id="CAK7238445.1"/>
    </source>
</evidence>
<comment type="catalytic activity">
    <reaction evidence="1">
        <text>RX + glutathione = an S-substituted glutathione + a halide anion + H(+)</text>
        <dbReference type="Rhea" id="RHEA:16437"/>
        <dbReference type="ChEBI" id="CHEBI:15378"/>
        <dbReference type="ChEBI" id="CHEBI:16042"/>
        <dbReference type="ChEBI" id="CHEBI:17792"/>
        <dbReference type="ChEBI" id="CHEBI:57925"/>
        <dbReference type="ChEBI" id="CHEBI:90779"/>
        <dbReference type="EC" id="2.5.1.18"/>
    </reaction>
</comment>
<evidence type="ECO:0000259" key="2">
    <source>
        <dbReference type="Pfam" id="PF01323"/>
    </source>
</evidence>
<comment type="caution">
    <text evidence="3">The sequence shown here is derived from an EMBL/GenBank/DDBJ whole genome shotgun (WGS) entry which is preliminary data.</text>
</comment>
<dbReference type="PANTHER" id="PTHR42943">
    <property type="entry name" value="GLUTATHIONE S-TRANSFERASE KAPPA"/>
    <property type="match status" value="1"/>
</dbReference>
<reference evidence="3 4" key="1">
    <citation type="submission" date="2024-01" db="EMBL/GenBank/DDBJ databases">
        <authorList>
            <person name="Allen C."/>
            <person name="Tagirdzhanova G."/>
        </authorList>
    </citation>
    <scope>NUCLEOTIDE SEQUENCE [LARGE SCALE GENOMIC DNA]</scope>
</reference>
<dbReference type="PIRSF" id="PIRSF006386">
    <property type="entry name" value="HCCAis_GSTk"/>
    <property type="match status" value="1"/>
</dbReference>
<protein>
    <recommendedName>
        <fullName evidence="1">Glutathione S-transferase kappa</fullName>
        <ecNumber evidence="1">2.5.1.18</ecNumber>
    </recommendedName>
</protein>
<keyword evidence="4" id="KW-1185">Reference proteome</keyword>
<dbReference type="SUPFAM" id="SSF52833">
    <property type="entry name" value="Thioredoxin-like"/>
    <property type="match status" value="1"/>
</dbReference>
<gene>
    <name evidence="3" type="ORF">SEUCBS140593_010695</name>
</gene>
<dbReference type="EMBL" id="CAWUHD010000250">
    <property type="protein sequence ID" value="CAK7238445.1"/>
    <property type="molecule type" value="Genomic_DNA"/>
</dbReference>
<sequence length="246" mass="27674">MSLRPRITLYVDIVSPFAYEAYYILRNDRAFKECEIEYVPILLGGLMKRCGNTAPIYIKNKDKWIQVERLRWARAFGVPMKDDAPPGFPPRTLTAMRAVSVVASMDKGRNQDRLTRVLDALFHGLWAEHRPVHEPEVLDEVLRSVLGNEEARQGKVTVLMCFSVSLWFASTDNSSAVVSKIVTEGKDILASNTDRAFSDGAFGLPWMICTNAKGQKEGFWGVDHLGLVIQFLGLKRVTEAGWKALL</sequence>
<dbReference type="InterPro" id="IPR051924">
    <property type="entry name" value="GST_Kappa/NadH"/>
</dbReference>
<dbReference type="Proteomes" id="UP001642482">
    <property type="component" value="Unassembled WGS sequence"/>
</dbReference>
<evidence type="ECO:0000313" key="4">
    <source>
        <dbReference type="Proteomes" id="UP001642482"/>
    </source>
</evidence>
<evidence type="ECO:0000256" key="1">
    <source>
        <dbReference type="PIRNR" id="PIRNR006386"/>
    </source>
</evidence>
<dbReference type="Gene3D" id="3.40.30.10">
    <property type="entry name" value="Glutaredoxin"/>
    <property type="match status" value="1"/>
</dbReference>
<dbReference type="InterPro" id="IPR014440">
    <property type="entry name" value="HCCAis_GSTk"/>
</dbReference>
<feature type="domain" description="DSBA-like thioredoxin" evidence="2">
    <location>
        <begin position="7"/>
        <end position="145"/>
    </location>
</feature>
<dbReference type="Pfam" id="PF01323">
    <property type="entry name" value="DSBA"/>
    <property type="match status" value="1"/>
</dbReference>
<name>A0ABP0D5Q0_9PEZI</name>
<keyword evidence="1" id="KW-0808">Transferase</keyword>